<accession>A0A7X0SFA6</accession>
<dbReference type="AlphaFoldDB" id="A0A7X0SFA6"/>
<sequence length="135" mass="15716">MSLTKIKVRYAETDAMAIVHHANYYIYFEVAREDLIKEFGISYREIEESGLMMPLIETQCRYMDAAKYDDDLIVEASIDEITSIKVKIKYLVRREVDNKILAKGSTLQTFVDSKTFKIISLEKTNIDVWNKFTGK</sequence>
<keyword evidence="2" id="KW-0378">Hydrolase</keyword>
<dbReference type="EMBL" id="JACKWY010000016">
    <property type="protein sequence ID" value="MBB6716548.1"/>
    <property type="molecule type" value="Genomic_DNA"/>
</dbReference>
<evidence type="ECO:0000313" key="4">
    <source>
        <dbReference type="Proteomes" id="UP000585258"/>
    </source>
</evidence>
<dbReference type="InterPro" id="IPR050563">
    <property type="entry name" value="4-hydroxybenzoyl-CoA_TE"/>
</dbReference>
<dbReference type="PIRSF" id="PIRSF003230">
    <property type="entry name" value="YbgC"/>
    <property type="match status" value="1"/>
</dbReference>
<protein>
    <submittedName>
        <fullName evidence="3">Acyl-CoA thioesterase</fullName>
    </submittedName>
</protein>
<comment type="caution">
    <text evidence="3">The sequence shown here is derived from an EMBL/GenBank/DDBJ whole genome shotgun (WGS) entry which is preliminary data.</text>
</comment>
<dbReference type="PANTHER" id="PTHR31793:SF27">
    <property type="entry name" value="NOVEL THIOESTERASE SUPERFAMILY DOMAIN AND SAPOSIN A-TYPE DOMAIN CONTAINING PROTEIN (0610012H03RIK)"/>
    <property type="match status" value="1"/>
</dbReference>
<dbReference type="PANTHER" id="PTHR31793">
    <property type="entry name" value="4-HYDROXYBENZOYL-COA THIOESTERASE FAMILY MEMBER"/>
    <property type="match status" value="1"/>
</dbReference>
<organism evidence="3 4">
    <name type="scientific">Clostridium gasigenes</name>
    <dbReference type="NCBI Taxonomy" id="94869"/>
    <lineage>
        <taxon>Bacteria</taxon>
        <taxon>Bacillati</taxon>
        <taxon>Bacillota</taxon>
        <taxon>Clostridia</taxon>
        <taxon>Eubacteriales</taxon>
        <taxon>Clostridiaceae</taxon>
        <taxon>Clostridium</taxon>
    </lineage>
</organism>
<dbReference type="NCBIfam" id="TIGR00051">
    <property type="entry name" value="YbgC/FadM family acyl-CoA thioesterase"/>
    <property type="match status" value="1"/>
</dbReference>
<dbReference type="SUPFAM" id="SSF54637">
    <property type="entry name" value="Thioesterase/thiol ester dehydrase-isomerase"/>
    <property type="match status" value="1"/>
</dbReference>
<dbReference type="InterPro" id="IPR029069">
    <property type="entry name" value="HotDog_dom_sf"/>
</dbReference>
<name>A0A7X0SFA6_9CLOT</name>
<dbReference type="GO" id="GO:0047617">
    <property type="term" value="F:fatty acyl-CoA hydrolase activity"/>
    <property type="evidence" value="ECO:0007669"/>
    <property type="project" value="TreeGrafter"/>
</dbReference>
<dbReference type="RefSeq" id="WP_185165559.1">
    <property type="nucleotide sequence ID" value="NZ_JACKWY010000016.1"/>
</dbReference>
<dbReference type="CDD" id="cd00586">
    <property type="entry name" value="4HBT"/>
    <property type="match status" value="1"/>
</dbReference>
<proteinExistence type="inferred from homology"/>
<evidence type="ECO:0000313" key="3">
    <source>
        <dbReference type="EMBL" id="MBB6716548.1"/>
    </source>
</evidence>
<evidence type="ECO:0000256" key="2">
    <source>
        <dbReference type="ARBA" id="ARBA00022801"/>
    </source>
</evidence>
<comment type="similarity">
    <text evidence="1">Belongs to the 4-hydroxybenzoyl-CoA thioesterase family.</text>
</comment>
<reference evidence="3 4" key="1">
    <citation type="submission" date="2020-08" db="EMBL/GenBank/DDBJ databases">
        <title>Clostridia isolated from Swiss meat.</title>
        <authorList>
            <person name="Wambui J."/>
            <person name="Stevens M.J.A."/>
            <person name="Stephan R."/>
        </authorList>
    </citation>
    <scope>NUCLEOTIDE SEQUENCE [LARGE SCALE GENOMIC DNA]</scope>
    <source>
        <strain evidence="3 4">CM001</strain>
    </source>
</reference>
<dbReference type="Proteomes" id="UP000585258">
    <property type="component" value="Unassembled WGS sequence"/>
</dbReference>
<dbReference type="InterPro" id="IPR006684">
    <property type="entry name" value="YbgC/YbaW"/>
</dbReference>
<dbReference type="Pfam" id="PF13279">
    <property type="entry name" value="4HBT_2"/>
    <property type="match status" value="1"/>
</dbReference>
<dbReference type="Gene3D" id="3.10.129.10">
    <property type="entry name" value="Hotdog Thioesterase"/>
    <property type="match status" value="1"/>
</dbReference>
<gene>
    <name evidence="3" type="ORF">H7E68_17790</name>
</gene>
<evidence type="ECO:0000256" key="1">
    <source>
        <dbReference type="ARBA" id="ARBA00005953"/>
    </source>
</evidence>